<proteinExistence type="predicted"/>
<dbReference type="OrthoDB" id="5865875at2759"/>
<sequence>MSTETAAVEAETPRPSRIGFCYEWNTKISKRPVSDDDSVILIVSPKFATVHDHVSFQWSMKIHGTTGRLNGSDDDLEEEFDSPSDYVAVELYFVDGPISQVDLRAVVRVMQKDAMTEQPEMVEERSTISMQRGRCCEVTDKDRTTVSDYLKENVDRIVKVSLLIKMDAKLFDPYTYLDKVRHFSFNSVELGDKLLITGLSNSSQVLPHDKLQRQSEQQSVEEAIEKVGHILKTQ</sequence>
<dbReference type="EMBL" id="JARK01001517">
    <property type="protein sequence ID" value="EYB93499.1"/>
    <property type="molecule type" value="Genomic_DNA"/>
</dbReference>
<name>A0A016ST45_9BILA</name>
<keyword evidence="2" id="KW-1185">Reference proteome</keyword>
<dbReference type="Proteomes" id="UP000024635">
    <property type="component" value="Unassembled WGS sequence"/>
</dbReference>
<evidence type="ECO:0000313" key="1">
    <source>
        <dbReference type="EMBL" id="EYB93499.1"/>
    </source>
</evidence>
<organism evidence="1 2">
    <name type="scientific">Ancylostoma ceylanicum</name>
    <dbReference type="NCBI Taxonomy" id="53326"/>
    <lineage>
        <taxon>Eukaryota</taxon>
        <taxon>Metazoa</taxon>
        <taxon>Ecdysozoa</taxon>
        <taxon>Nematoda</taxon>
        <taxon>Chromadorea</taxon>
        <taxon>Rhabditida</taxon>
        <taxon>Rhabditina</taxon>
        <taxon>Rhabditomorpha</taxon>
        <taxon>Strongyloidea</taxon>
        <taxon>Ancylostomatidae</taxon>
        <taxon>Ancylostomatinae</taxon>
        <taxon>Ancylostoma</taxon>
    </lineage>
</organism>
<accession>A0A016ST45</accession>
<dbReference type="AlphaFoldDB" id="A0A016ST45"/>
<evidence type="ECO:0000313" key="2">
    <source>
        <dbReference type="Proteomes" id="UP000024635"/>
    </source>
</evidence>
<protein>
    <submittedName>
        <fullName evidence="1">Uncharacterized protein</fullName>
    </submittedName>
</protein>
<comment type="caution">
    <text evidence="1">The sequence shown here is derived from an EMBL/GenBank/DDBJ whole genome shotgun (WGS) entry which is preliminary data.</text>
</comment>
<reference evidence="2" key="1">
    <citation type="journal article" date="2015" name="Nat. Genet.">
        <title>The genome and transcriptome of the zoonotic hookworm Ancylostoma ceylanicum identify infection-specific gene families.</title>
        <authorList>
            <person name="Schwarz E.M."/>
            <person name="Hu Y."/>
            <person name="Antoshechkin I."/>
            <person name="Miller M.M."/>
            <person name="Sternberg P.W."/>
            <person name="Aroian R.V."/>
        </authorList>
    </citation>
    <scope>NUCLEOTIDE SEQUENCE</scope>
    <source>
        <strain evidence="2">HY135</strain>
    </source>
</reference>
<gene>
    <name evidence="1" type="primary">Acey_s0181.g846</name>
    <name evidence="1" type="ORF">Y032_0181g846</name>
</gene>